<keyword evidence="7" id="KW-1185">Reference proteome</keyword>
<dbReference type="GO" id="GO:0004497">
    <property type="term" value="F:monooxygenase activity"/>
    <property type="evidence" value="ECO:0007669"/>
    <property type="project" value="UniProtKB-KW"/>
</dbReference>
<dbReference type="PROSITE" id="PS50075">
    <property type="entry name" value="CARRIER"/>
    <property type="match status" value="2"/>
</dbReference>
<dbReference type="PANTHER" id="PTHR45527:SF1">
    <property type="entry name" value="FATTY ACID SYNTHASE"/>
    <property type="match status" value="1"/>
</dbReference>
<dbReference type="InterPro" id="IPR042099">
    <property type="entry name" value="ANL_N_sf"/>
</dbReference>
<protein>
    <submittedName>
        <fullName evidence="6">Amino acid adenylation domain-containing protein/natural product biosynthesis luciferase-like monooxygenase protein</fullName>
    </submittedName>
</protein>
<dbReference type="NCBIfam" id="TIGR04020">
    <property type="entry name" value="seco_metab_LLM"/>
    <property type="match status" value="1"/>
</dbReference>
<dbReference type="CDD" id="cd19531">
    <property type="entry name" value="LCL_NRPS-like"/>
    <property type="match status" value="1"/>
</dbReference>
<dbReference type="InterPro" id="IPR045851">
    <property type="entry name" value="AMP-bd_C_sf"/>
</dbReference>
<evidence type="ECO:0000313" key="7">
    <source>
        <dbReference type="Proteomes" id="UP000317043"/>
    </source>
</evidence>
<comment type="cofactor">
    <cofactor evidence="1">
        <name>pantetheine 4'-phosphate</name>
        <dbReference type="ChEBI" id="CHEBI:47942"/>
    </cofactor>
</comment>
<dbReference type="Gene3D" id="3.30.559.10">
    <property type="entry name" value="Chloramphenicol acetyltransferase-like domain"/>
    <property type="match status" value="1"/>
</dbReference>
<dbReference type="InterPro" id="IPR006162">
    <property type="entry name" value="Ppantetheine_attach_site"/>
</dbReference>
<dbReference type="InterPro" id="IPR001242">
    <property type="entry name" value="Condensation_dom"/>
</dbReference>
<dbReference type="Pfam" id="PF00501">
    <property type="entry name" value="AMP-binding"/>
    <property type="match status" value="1"/>
</dbReference>
<feature type="region of interest" description="Disordered" evidence="4">
    <location>
        <begin position="1628"/>
        <end position="1647"/>
    </location>
</feature>
<keyword evidence="3" id="KW-0597">Phosphoprotein</keyword>
<dbReference type="Pfam" id="PF00550">
    <property type="entry name" value="PP-binding"/>
    <property type="match status" value="2"/>
</dbReference>
<dbReference type="NCBIfam" id="TIGR01733">
    <property type="entry name" value="AA-adenyl-dom"/>
    <property type="match status" value="1"/>
</dbReference>
<reference evidence="6 7" key="1">
    <citation type="submission" date="2019-06" db="EMBL/GenBank/DDBJ databases">
        <title>Sequencing the genomes of 1000 actinobacteria strains.</title>
        <authorList>
            <person name="Klenk H.-P."/>
        </authorList>
    </citation>
    <scope>NUCLEOTIDE SEQUENCE [LARGE SCALE GENOMIC DNA]</scope>
    <source>
        <strain evidence="6 7">DSM 45928</strain>
    </source>
</reference>
<dbReference type="GO" id="GO:0031177">
    <property type="term" value="F:phosphopantetheine binding"/>
    <property type="evidence" value="ECO:0007669"/>
    <property type="project" value="InterPro"/>
</dbReference>
<dbReference type="InterPro" id="IPR020806">
    <property type="entry name" value="PKS_PP-bd"/>
</dbReference>
<dbReference type="Proteomes" id="UP000317043">
    <property type="component" value="Unassembled WGS sequence"/>
</dbReference>
<dbReference type="GO" id="GO:0008610">
    <property type="term" value="P:lipid biosynthetic process"/>
    <property type="evidence" value="ECO:0007669"/>
    <property type="project" value="UniProtKB-ARBA"/>
</dbReference>
<dbReference type="Pfam" id="PF13193">
    <property type="entry name" value="AMP-binding_C"/>
    <property type="match status" value="1"/>
</dbReference>
<feature type="domain" description="Carrier" evidence="5">
    <location>
        <begin position="2"/>
        <end position="78"/>
    </location>
</feature>
<comment type="caution">
    <text evidence="6">The sequence shown here is derived from an EMBL/GenBank/DDBJ whole genome shotgun (WGS) entry which is preliminary data.</text>
</comment>
<evidence type="ECO:0000256" key="4">
    <source>
        <dbReference type="SAM" id="MobiDB-lite"/>
    </source>
</evidence>
<keyword evidence="2" id="KW-0596">Phosphopantetheine</keyword>
<dbReference type="FunFam" id="1.10.1200.10:FF:000016">
    <property type="entry name" value="Non-ribosomal peptide synthase"/>
    <property type="match status" value="1"/>
</dbReference>
<feature type="domain" description="Carrier" evidence="5">
    <location>
        <begin position="1557"/>
        <end position="1632"/>
    </location>
</feature>
<evidence type="ECO:0000256" key="2">
    <source>
        <dbReference type="ARBA" id="ARBA00022450"/>
    </source>
</evidence>
<dbReference type="InterPro" id="IPR011251">
    <property type="entry name" value="Luciferase-like_dom"/>
</dbReference>
<accession>A0A543B297</accession>
<dbReference type="InParanoid" id="A0A543B297"/>
<dbReference type="PROSITE" id="PS00455">
    <property type="entry name" value="AMP_BINDING"/>
    <property type="match status" value="1"/>
</dbReference>
<dbReference type="EMBL" id="VFOW01000001">
    <property type="protein sequence ID" value="TQL78969.1"/>
    <property type="molecule type" value="Genomic_DNA"/>
</dbReference>
<dbReference type="GO" id="GO:0072330">
    <property type="term" value="P:monocarboxylic acid biosynthetic process"/>
    <property type="evidence" value="ECO:0007669"/>
    <property type="project" value="UniProtKB-ARBA"/>
</dbReference>
<dbReference type="OrthoDB" id="2472181at2"/>
<dbReference type="InterPro" id="IPR000873">
    <property type="entry name" value="AMP-dep_synth/lig_dom"/>
</dbReference>
<dbReference type="Pfam" id="PF00668">
    <property type="entry name" value="Condensation"/>
    <property type="match status" value="1"/>
</dbReference>
<sequence length="1647" mass="177259">MPTRTDIVQGVRHLIAAQLGQPVEDADATFFDLGADSLLLVGITRQIERDFAVRVSMRELFSDTDTPAKLAALIADRLPGDTPVSPTLPTQAATPSPPVSTPELPATPPPVTIVPVPATTSTAAAHTRLLAGFADLVAQQAADSEPAVAASQVRLVGQMAELVAAQLSTTDSVPPVESPAASPGTVVPGPSAPVTPPVVIATMEPPASPPADHAAPPGHRAGDHDAVDFSVYFFGDYPLETTDGVDKYDFIIDATRFADQHGFHAAWLPERHFHSFGGLFPNPSVLAAALARETDRIRLHAGSVVLPLHQTIRVAEEWSVVDNLSAGRAGICVASGWHANDFALFPQRYGTHRDSMYSQLGELRRLWSGEAISAVSGTGEDIDLKLYPTPVQSMPPMYAAVVGNPDSYRLAAREGLGIVTNLMTQSIEQLAERIELYRRTRAEVGLDPAGGRVVVLVHSYLGEDLATVRREAFEPFCGYMRSSLGLLGQAANSLGMTIDVHNTPEEDLRFLLGKAYERYCESRALIGTVDSCAPIVADLMAAGADEIAAFLDFGVPAEPAMAALPHLDALRRRFVTVAATVDEPLPVSLSTEETAEPTPTEPESEEPSEPLSEPSSGPSSGPLSFAQERFWLAEQLFPEHSTYNEARAVRLQGPVDPLILQRAFDRLADRHATLRTVIRVVDGQPRQIVRDDLTVELTVSDHLGQDESSVVAEVMSVESAHRFPLADGPLFRPRLLRFATDHHVLFLNAHHAIIDTVSAYRVAIEVSALYRAELTGGTADLPDLPMSYLEYAEAQRTAVESGEHDVDLAYWREHLAGDLPVLALPTDRPRPAVLRPAGASVVDYLSGDLSERARRYSGSRRSTMFMTLLAAMATTFRRLSGQSEVVIGAAIADRPDGAENLIGAMLNTIPLRIRQGEESFNDLLSLVRDTTMDGYQHGAVPFESILDVVKPPRDTSRTPLFQTLVVFENEDVFDLDLPEVTTTLLDVVPDRAIYDLAFYLANVADGVRVHAEYNTELFDESTVRGFIRQFEAVLEAAVTSPELPLPTLDTLTADDADRLSTWQRGPRPAPSAGPLSDQVARQAADDPTAIAIEHGEDTLDYQRLNRLADELAAQLTAAGVHHVVAVRLPRGPGLAVAHLAIRRHGGVCLPIDPSLPRDRVAFMLADTGCRLILTDEEAPFAGVARWHVTDLGETRSITAIPTAESAPDPGEDAAYLIFTSGSTGAPKAVPVDERGIDNACAWYRRRTELTAGTRTTITAGLGFDVFIMELWSALTAGARLVVPTEEARHDPAAMVEWLRQRHIEVAWLPTVLAEGVVALPASDRVPTRIIVTVGSALRVAPRPTAPFELVNAYGPAETSIVASHATIAPGSSTIPIGVPLPGTELYLLDDRLSPVPVGSTGEIHIGGIGVASGYLGRPELTAQRFVATSVGRLYRTGDLARWNDDGELEFLGRNDDQVKIRGFRVEPGEVTAALRAVEGVEDAVVIAEGDPVMLAAYLVGPTESDTADVVARIRRVLPDHMVPRRFAYLSALPLNRNGKVDRSQLPAARTVTVGTDAPDSAMEHQLAQLWCEELGLDTVGVTTSFFDLGGDSLAAARLVSQVRSMTGSAYPLLDFFRAPTIRAMAARVEQPTTTAPPARPGRVTGTV</sequence>
<dbReference type="SMART" id="SM00823">
    <property type="entry name" value="PKS_PP"/>
    <property type="match status" value="2"/>
</dbReference>
<evidence type="ECO:0000256" key="3">
    <source>
        <dbReference type="ARBA" id="ARBA00022553"/>
    </source>
</evidence>
<feature type="compositionally biased region" description="Low complexity" evidence="4">
    <location>
        <begin position="588"/>
        <end position="598"/>
    </location>
</feature>
<dbReference type="Pfam" id="PF00296">
    <property type="entry name" value="Bac_luciferase"/>
    <property type="match status" value="1"/>
</dbReference>
<dbReference type="InterPro" id="IPR025110">
    <property type="entry name" value="AMP-bd_C"/>
</dbReference>
<dbReference type="PROSITE" id="PS00012">
    <property type="entry name" value="PHOSPHOPANTETHEINE"/>
    <property type="match status" value="2"/>
</dbReference>
<keyword evidence="6" id="KW-0560">Oxidoreductase</keyword>
<dbReference type="RefSeq" id="WP_142043924.1">
    <property type="nucleotide sequence ID" value="NZ_JBHTGS010000002.1"/>
</dbReference>
<dbReference type="SUPFAM" id="SSF51679">
    <property type="entry name" value="Bacterial luciferase-like"/>
    <property type="match status" value="1"/>
</dbReference>
<dbReference type="GO" id="GO:0043041">
    <property type="term" value="P:amino acid activation for nonribosomal peptide biosynthetic process"/>
    <property type="evidence" value="ECO:0007669"/>
    <property type="project" value="TreeGrafter"/>
</dbReference>
<dbReference type="GO" id="GO:0016705">
    <property type="term" value="F:oxidoreductase activity, acting on paired donors, with incorporation or reduction of molecular oxygen"/>
    <property type="evidence" value="ECO:0007669"/>
    <property type="project" value="InterPro"/>
</dbReference>
<feature type="region of interest" description="Disordered" evidence="4">
    <location>
        <begin position="81"/>
        <end position="107"/>
    </location>
</feature>
<name>A0A543B297_9ACTN</name>
<proteinExistence type="predicted"/>
<evidence type="ECO:0000313" key="6">
    <source>
        <dbReference type="EMBL" id="TQL78969.1"/>
    </source>
</evidence>
<dbReference type="InterPro" id="IPR010071">
    <property type="entry name" value="AA_adenyl_dom"/>
</dbReference>
<evidence type="ECO:0000256" key="1">
    <source>
        <dbReference type="ARBA" id="ARBA00001957"/>
    </source>
</evidence>
<dbReference type="Gene3D" id="1.10.1200.10">
    <property type="entry name" value="ACP-like"/>
    <property type="match status" value="2"/>
</dbReference>
<dbReference type="Gene3D" id="3.30.300.30">
    <property type="match status" value="1"/>
</dbReference>
<feature type="compositionally biased region" description="Polar residues" evidence="4">
    <location>
        <begin position="84"/>
        <end position="94"/>
    </location>
</feature>
<dbReference type="InterPro" id="IPR009081">
    <property type="entry name" value="PP-bd_ACP"/>
</dbReference>
<feature type="compositionally biased region" description="Pro residues" evidence="4">
    <location>
        <begin position="95"/>
        <end position="107"/>
    </location>
</feature>
<dbReference type="SUPFAM" id="SSF56801">
    <property type="entry name" value="Acetyl-CoA synthetase-like"/>
    <property type="match status" value="1"/>
</dbReference>
<dbReference type="CDD" id="cd05930">
    <property type="entry name" value="A_NRPS"/>
    <property type="match status" value="1"/>
</dbReference>
<evidence type="ECO:0000259" key="5">
    <source>
        <dbReference type="PROSITE" id="PS50075"/>
    </source>
</evidence>
<dbReference type="GO" id="GO:0044550">
    <property type="term" value="P:secondary metabolite biosynthetic process"/>
    <property type="evidence" value="ECO:0007669"/>
    <property type="project" value="TreeGrafter"/>
</dbReference>
<dbReference type="SUPFAM" id="SSF52777">
    <property type="entry name" value="CoA-dependent acyltransferases"/>
    <property type="match status" value="2"/>
</dbReference>
<dbReference type="SUPFAM" id="SSF47336">
    <property type="entry name" value="ACP-like"/>
    <property type="match status" value="2"/>
</dbReference>
<feature type="compositionally biased region" description="Low complexity" evidence="4">
    <location>
        <begin position="609"/>
        <end position="622"/>
    </location>
</feature>
<dbReference type="Gene3D" id="3.30.559.30">
    <property type="entry name" value="Nonribosomal peptide synthetase, condensation domain"/>
    <property type="match status" value="1"/>
</dbReference>
<dbReference type="InterPro" id="IPR023213">
    <property type="entry name" value="CAT-like_dom_sf"/>
</dbReference>
<feature type="region of interest" description="Disordered" evidence="4">
    <location>
        <begin position="585"/>
        <end position="622"/>
    </location>
</feature>
<dbReference type="InterPro" id="IPR036736">
    <property type="entry name" value="ACP-like_sf"/>
</dbReference>
<dbReference type="InterPro" id="IPR020845">
    <property type="entry name" value="AMP-binding_CS"/>
</dbReference>
<dbReference type="InterPro" id="IPR024011">
    <property type="entry name" value="Biosynth_lucif-like_mOase_dom"/>
</dbReference>
<dbReference type="Gene3D" id="3.40.50.12780">
    <property type="entry name" value="N-terminal domain of ligase-like"/>
    <property type="match status" value="1"/>
</dbReference>
<keyword evidence="6" id="KW-0503">Monooxygenase</keyword>
<gene>
    <name evidence="6" type="ORF">FB566_4567</name>
</gene>
<organism evidence="6 7">
    <name type="scientific">Stackebrandtia endophytica</name>
    <dbReference type="NCBI Taxonomy" id="1496996"/>
    <lineage>
        <taxon>Bacteria</taxon>
        <taxon>Bacillati</taxon>
        <taxon>Actinomycetota</taxon>
        <taxon>Actinomycetes</taxon>
        <taxon>Glycomycetales</taxon>
        <taxon>Glycomycetaceae</taxon>
        <taxon>Stackebrandtia</taxon>
    </lineage>
</organism>
<dbReference type="Gene3D" id="3.20.20.30">
    <property type="entry name" value="Luciferase-like domain"/>
    <property type="match status" value="1"/>
</dbReference>
<dbReference type="InterPro" id="IPR036661">
    <property type="entry name" value="Luciferase-like_sf"/>
</dbReference>
<dbReference type="GO" id="GO:0005737">
    <property type="term" value="C:cytoplasm"/>
    <property type="evidence" value="ECO:0007669"/>
    <property type="project" value="TreeGrafter"/>
</dbReference>
<dbReference type="PANTHER" id="PTHR45527">
    <property type="entry name" value="NONRIBOSOMAL PEPTIDE SYNTHETASE"/>
    <property type="match status" value="1"/>
</dbReference>